<dbReference type="GO" id="GO:0005886">
    <property type="term" value="C:plasma membrane"/>
    <property type="evidence" value="ECO:0007669"/>
    <property type="project" value="TreeGrafter"/>
</dbReference>
<feature type="compositionally biased region" description="Pro residues" evidence="2">
    <location>
        <begin position="157"/>
        <end position="166"/>
    </location>
</feature>
<keyword evidence="3" id="KW-0472">Membrane</keyword>
<gene>
    <name evidence="4" type="ORF">BV133_829</name>
    <name evidence="5" type="ORF">BVIRIDIS_32780</name>
</gene>
<dbReference type="InterPro" id="IPR050445">
    <property type="entry name" value="Bact_polysacc_biosynth/exp"/>
</dbReference>
<keyword evidence="6" id="KW-1185">Reference proteome</keyword>
<feature type="coiled-coil region" evidence="1">
    <location>
        <begin position="269"/>
        <end position="313"/>
    </location>
</feature>
<dbReference type="AlphaFoldDB" id="A0A0H5B8A7"/>
<keyword evidence="3" id="KW-1133">Transmembrane helix</keyword>
<dbReference type="EMBL" id="AP014854">
    <property type="protein sequence ID" value="BAR98422.1"/>
    <property type="molecule type" value="Genomic_DNA"/>
</dbReference>
<protein>
    <submittedName>
        <fullName evidence="5">Capsular polysaccharide biosynthesis protein</fullName>
    </submittedName>
    <submittedName>
        <fullName evidence="4">SUCCINOGLYCAN BIOSYNTHESIS TRANSPORT PROTEIN EXOP</fullName>
    </submittedName>
</protein>
<feature type="transmembrane region" description="Helical" evidence="3">
    <location>
        <begin position="376"/>
        <end position="396"/>
    </location>
</feature>
<feature type="region of interest" description="Disordered" evidence="2">
    <location>
        <begin position="333"/>
        <end position="358"/>
    </location>
</feature>
<dbReference type="RefSeq" id="WP_055036293.1">
    <property type="nucleotide sequence ID" value="NZ_AP014854.2"/>
</dbReference>
<feature type="region of interest" description="Disordered" evidence="2">
    <location>
        <begin position="151"/>
        <end position="180"/>
    </location>
</feature>
<keyword evidence="1" id="KW-0175">Coiled coil</keyword>
<evidence type="ECO:0000313" key="6">
    <source>
        <dbReference type="Proteomes" id="UP000065734"/>
    </source>
</evidence>
<evidence type="ECO:0000313" key="4">
    <source>
        <dbReference type="EMBL" id="BAR98422.1"/>
    </source>
</evidence>
<evidence type="ECO:0000256" key="1">
    <source>
        <dbReference type="SAM" id="Coils"/>
    </source>
</evidence>
<feature type="transmembrane region" description="Helical" evidence="3">
    <location>
        <begin position="21"/>
        <end position="42"/>
    </location>
</feature>
<reference evidence="5" key="2">
    <citation type="submission" date="2015-11" db="EMBL/GenBank/DDBJ databases">
        <authorList>
            <person name="Zhang Y."/>
            <person name="Guo Z."/>
        </authorList>
    </citation>
    <scope>NUCLEOTIDE SEQUENCE</scope>
    <source>
        <strain evidence="5">1</strain>
    </source>
</reference>
<dbReference type="KEGG" id="bvr:BVIR_511"/>
<reference evidence="4" key="1">
    <citation type="journal article" date="2015" name="Genome Announc.">
        <title>Complete Genome Sequence of the Bacteriochlorophyll b-Producing Photosynthetic Bacterium Blastochloris viridis.</title>
        <authorList>
            <person name="Tsukatani Y."/>
            <person name="Hirose Y."/>
            <person name="Harada J."/>
            <person name="Misawa N."/>
            <person name="Mori K."/>
            <person name="Inoue K."/>
            <person name="Tamiaki H."/>
        </authorList>
    </citation>
    <scope>NUCLEOTIDE SEQUENCE [LARGE SCALE GENOMIC DNA]</scope>
    <source>
        <strain evidence="4">DSM 133</strain>
    </source>
</reference>
<sequence>MANHGADGFGVDAADAPFRQLAVVLVCGLIGVLIALAALAMAPPRYHASAELALASPAAAAEAEDAATSDVVLAAVAAALTPEPDQVQGLDRLRVLFAEALSPKSAASAGVAALRGRITVDRSSDRVVITAVGDDGRDAARLADAVARAVLAHRPATPAPRPAPPPPEDDRRLDQARAEAEARSAAVQRVTEALLAELRARLALARVRSAEQRVRLAQIERLTRTGADAGSVPEVRQSLTLAALRSQVGATLRRERQAARMLGSRHPSIKALREERQRAERLIRTELQKIAAAARLELERAEAAEQALAVEIEIQRGGVVAAVEALTRLRALEQAAPGSPPPTPVQRSEAPPAAGTPGRLVAAAVPPARPEGLPTAAVLGIGLAAGCGIGAAVAVARRRAPP</sequence>
<proteinExistence type="predicted"/>
<dbReference type="EMBL" id="LN907867">
    <property type="protein sequence ID" value="CUU44231.1"/>
    <property type="molecule type" value="Genomic_DNA"/>
</dbReference>
<feature type="compositionally biased region" description="Basic and acidic residues" evidence="2">
    <location>
        <begin position="168"/>
        <end position="180"/>
    </location>
</feature>
<keyword evidence="3" id="KW-0812">Transmembrane</keyword>
<accession>A0A0H5B8A7</accession>
<dbReference type="PANTHER" id="PTHR32309">
    <property type="entry name" value="TYROSINE-PROTEIN KINASE"/>
    <property type="match status" value="1"/>
</dbReference>
<name>A0A0H5B8A7_BLAVI</name>
<dbReference type="GO" id="GO:0004713">
    <property type="term" value="F:protein tyrosine kinase activity"/>
    <property type="evidence" value="ECO:0007669"/>
    <property type="project" value="TreeGrafter"/>
</dbReference>
<dbReference type="Proteomes" id="UP000065734">
    <property type="component" value="Chromosome I"/>
</dbReference>
<dbReference type="PATRIC" id="fig|1079.6.peg.517"/>
<evidence type="ECO:0000313" key="5">
    <source>
        <dbReference type="EMBL" id="CUU44231.1"/>
    </source>
</evidence>
<dbReference type="PANTHER" id="PTHR32309:SF13">
    <property type="entry name" value="FERRIC ENTEROBACTIN TRANSPORT PROTEIN FEPE"/>
    <property type="match status" value="1"/>
</dbReference>
<reference evidence="6" key="3">
    <citation type="journal article" date="2016" name="Genome Announc.">
        <title>Revised genome sequence of the purple photosynthetic bacterium Blastochloris viridis.</title>
        <authorList>
            <person name="Liu L.N."/>
            <person name="Faulkner M."/>
            <person name="Liu X."/>
            <person name="Huang F."/>
            <person name="Darby A.C."/>
            <person name="Hall N."/>
        </authorList>
    </citation>
    <scope>NUCLEOTIDE SEQUENCE [LARGE SCALE GENOMIC DNA]</scope>
    <source>
        <strain evidence="6">ATCC 19567 / DSM 133 / F</strain>
    </source>
</reference>
<evidence type="ECO:0000256" key="2">
    <source>
        <dbReference type="SAM" id="MobiDB-lite"/>
    </source>
</evidence>
<organism evidence="5 6">
    <name type="scientific">Blastochloris viridis</name>
    <name type="common">Rhodopseudomonas viridis</name>
    <dbReference type="NCBI Taxonomy" id="1079"/>
    <lineage>
        <taxon>Bacteria</taxon>
        <taxon>Pseudomonadati</taxon>
        <taxon>Pseudomonadota</taxon>
        <taxon>Alphaproteobacteria</taxon>
        <taxon>Hyphomicrobiales</taxon>
        <taxon>Blastochloridaceae</taxon>
        <taxon>Blastochloris</taxon>
    </lineage>
</organism>
<dbReference type="STRING" id="1079.BVIR_511"/>
<evidence type="ECO:0000256" key="3">
    <source>
        <dbReference type="SAM" id="Phobius"/>
    </source>
</evidence>